<name>A0A075AZC0_ROZAC</name>
<evidence type="ECO:0000313" key="4">
    <source>
        <dbReference type="EMBL" id="RKP20086.1"/>
    </source>
</evidence>
<evidence type="ECO:0000313" key="3">
    <source>
        <dbReference type="EMBL" id="EPZ33929.1"/>
    </source>
</evidence>
<dbReference type="InterPro" id="IPR036869">
    <property type="entry name" value="J_dom_sf"/>
</dbReference>
<dbReference type="Gene3D" id="1.10.287.110">
    <property type="entry name" value="DnaJ domain"/>
    <property type="match status" value="1"/>
</dbReference>
<dbReference type="GO" id="GO:0051087">
    <property type="term" value="F:protein-folding chaperone binding"/>
    <property type="evidence" value="ECO:0007669"/>
    <property type="project" value="TreeGrafter"/>
</dbReference>
<organism evidence="3 5">
    <name type="scientific">Rozella allomycis (strain CSF55)</name>
    <dbReference type="NCBI Taxonomy" id="988480"/>
    <lineage>
        <taxon>Eukaryota</taxon>
        <taxon>Fungi</taxon>
        <taxon>Fungi incertae sedis</taxon>
        <taxon>Cryptomycota</taxon>
        <taxon>Cryptomycota incertae sedis</taxon>
        <taxon>Rozella</taxon>
    </lineage>
</organism>
<dbReference type="Pfam" id="PF00226">
    <property type="entry name" value="DnaJ"/>
    <property type="match status" value="1"/>
</dbReference>
<dbReference type="PANTHER" id="PTHR43948">
    <property type="entry name" value="DNAJ HOMOLOG SUBFAMILY B"/>
    <property type="match status" value="1"/>
</dbReference>
<proteinExistence type="predicted"/>
<dbReference type="GO" id="GO:0051082">
    <property type="term" value="F:unfolded protein binding"/>
    <property type="evidence" value="ECO:0007669"/>
    <property type="project" value="TreeGrafter"/>
</dbReference>
<evidence type="ECO:0000313" key="6">
    <source>
        <dbReference type="Proteomes" id="UP000281549"/>
    </source>
</evidence>
<feature type="domain" description="J" evidence="2">
    <location>
        <begin position="2"/>
        <end position="69"/>
    </location>
</feature>
<evidence type="ECO:0000256" key="1">
    <source>
        <dbReference type="SAM" id="MobiDB-lite"/>
    </source>
</evidence>
<reference evidence="6" key="2">
    <citation type="journal article" date="2018" name="Nat. Microbiol.">
        <title>Leveraging single-cell genomics to expand the fungal tree of life.</title>
        <authorList>
            <person name="Ahrendt S.R."/>
            <person name="Quandt C.A."/>
            <person name="Ciobanu D."/>
            <person name="Clum A."/>
            <person name="Salamov A."/>
            <person name="Andreopoulos B."/>
            <person name="Cheng J.F."/>
            <person name="Woyke T."/>
            <person name="Pelin A."/>
            <person name="Henrissat B."/>
            <person name="Reynolds N.K."/>
            <person name="Benny G.L."/>
            <person name="Smith M.E."/>
            <person name="James T.Y."/>
            <person name="Grigoriev I.V."/>
        </authorList>
    </citation>
    <scope>NUCLEOTIDE SEQUENCE [LARGE SCALE GENOMIC DNA]</scope>
    <source>
        <strain evidence="6">CSF55</strain>
    </source>
</reference>
<dbReference type="SMART" id="SM00271">
    <property type="entry name" value="DnaJ"/>
    <property type="match status" value="1"/>
</dbReference>
<dbReference type="InterPro" id="IPR018253">
    <property type="entry name" value="DnaJ_domain_CS"/>
</dbReference>
<protein>
    <submittedName>
        <fullName evidence="3 4">DnaJ-domain-containing protein</fullName>
    </submittedName>
</protein>
<dbReference type="HOGENOM" id="CLU_017633_12_0_1"/>
<reference evidence="3 5" key="1">
    <citation type="journal article" date="2013" name="Curr. Biol.">
        <title>Shared signatures of parasitism and phylogenomics unite Cryptomycota and microsporidia.</title>
        <authorList>
            <person name="James T.Y."/>
            <person name="Pelin A."/>
            <person name="Bonen L."/>
            <person name="Ahrendt S."/>
            <person name="Sain D."/>
            <person name="Corradi N."/>
            <person name="Stajich J.E."/>
        </authorList>
    </citation>
    <scope>NUCLEOTIDE SEQUENCE [LARGE SCALE GENOMIC DNA]</scope>
    <source>
        <strain evidence="3 5">CSF55</strain>
        <strain evidence="3 5">CSF55</strain>
    </source>
</reference>
<dbReference type="GO" id="GO:0044183">
    <property type="term" value="F:protein folding chaperone"/>
    <property type="evidence" value="ECO:0007669"/>
    <property type="project" value="TreeGrafter"/>
</dbReference>
<dbReference type="GO" id="GO:0005737">
    <property type="term" value="C:cytoplasm"/>
    <property type="evidence" value="ECO:0007669"/>
    <property type="project" value="TreeGrafter"/>
</dbReference>
<gene>
    <name evidence="3" type="ORF">O9G_002492</name>
    <name evidence="4" type="ORF">ROZALSC1DRAFT_28388</name>
</gene>
<dbReference type="EMBL" id="KE561022">
    <property type="protein sequence ID" value="EPZ33929.1"/>
    <property type="molecule type" value="Genomic_DNA"/>
</dbReference>
<reference evidence="4" key="3">
    <citation type="submission" date="2018-08" db="EMBL/GenBank/DDBJ databases">
        <title>Leveraging single-cell genomics to expand the Fungal Tree of Life.</title>
        <authorList>
            <consortium name="DOE Joint Genome Institute"/>
            <person name="Ahrendt S.R."/>
            <person name="Quandt C.A."/>
            <person name="Ciobanu D."/>
            <person name="Clum A."/>
            <person name="Salamov A."/>
            <person name="Andreopoulos B."/>
            <person name="Cheng J.-F."/>
            <person name="Woyke T."/>
            <person name="Pelin A."/>
            <person name="Henrissat B."/>
            <person name="Reynolds N."/>
            <person name="Benny G.L."/>
            <person name="Smith M.E."/>
            <person name="James T.Y."/>
            <person name="Grigoriev I.V."/>
        </authorList>
    </citation>
    <scope>NUCLEOTIDE SEQUENCE</scope>
    <source>
        <strain evidence="4">CSF55</strain>
    </source>
</reference>
<dbReference type="AlphaFoldDB" id="A0A075AZC0"/>
<sequence length="223" mass="25653">MDYYQILGVSPAATVEDIRKAYRKLALEWHPDKVRPELREEANVKFKLISEAYEILSDPQKKQYYDRYGNDEYDATTGKHHSHFEFHDPEEIFRSMFSMFDSGFGRNAFSDSFFSRGSRGRNSFFDDDDDFFSGRFPSSFNSIFGSFGDSNQDPGRNTNRSVYTFPQGMTSQSTSVQIINGQKTTKTTMIDEKGNKTEITETPDGQKKVLLNGVPQDPQKYLK</sequence>
<dbReference type="OrthoDB" id="10250354at2759"/>
<feature type="compositionally biased region" description="Basic and acidic residues" evidence="1">
    <location>
        <begin position="191"/>
        <end position="207"/>
    </location>
</feature>
<evidence type="ECO:0000259" key="2">
    <source>
        <dbReference type="PROSITE" id="PS50076"/>
    </source>
</evidence>
<dbReference type="GO" id="GO:0005634">
    <property type="term" value="C:nucleus"/>
    <property type="evidence" value="ECO:0007669"/>
    <property type="project" value="TreeGrafter"/>
</dbReference>
<dbReference type="SUPFAM" id="SSF46565">
    <property type="entry name" value="Chaperone J-domain"/>
    <property type="match status" value="1"/>
</dbReference>
<dbReference type="CDD" id="cd06257">
    <property type="entry name" value="DnaJ"/>
    <property type="match status" value="1"/>
</dbReference>
<dbReference type="PRINTS" id="PR00625">
    <property type="entry name" value="JDOMAIN"/>
</dbReference>
<dbReference type="STRING" id="988480.A0A075AZC0"/>
<dbReference type="Proteomes" id="UP000030755">
    <property type="component" value="Unassembled WGS sequence"/>
</dbReference>
<evidence type="ECO:0000313" key="5">
    <source>
        <dbReference type="Proteomes" id="UP000030755"/>
    </source>
</evidence>
<dbReference type="OMA" id="FDFWDNP"/>
<dbReference type="Proteomes" id="UP000281549">
    <property type="component" value="Unassembled WGS sequence"/>
</dbReference>
<keyword evidence="5" id="KW-1185">Reference proteome</keyword>
<dbReference type="PROSITE" id="PS00636">
    <property type="entry name" value="DNAJ_1"/>
    <property type="match status" value="1"/>
</dbReference>
<accession>A0A075AZC0</accession>
<dbReference type="InterPro" id="IPR001623">
    <property type="entry name" value="DnaJ_domain"/>
</dbReference>
<feature type="region of interest" description="Disordered" evidence="1">
    <location>
        <begin position="191"/>
        <end position="223"/>
    </location>
</feature>
<dbReference type="PROSITE" id="PS50076">
    <property type="entry name" value="DNAJ_2"/>
    <property type="match status" value="1"/>
</dbReference>
<dbReference type="PANTHER" id="PTHR43948:SF10">
    <property type="entry name" value="MRJ, ISOFORM E"/>
    <property type="match status" value="1"/>
</dbReference>
<dbReference type="EMBL" id="ML005115">
    <property type="protein sequence ID" value="RKP20086.1"/>
    <property type="molecule type" value="Genomic_DNA"/>
</dbReference>